<dbReference type="PROSITE" id="PS51704">
    <property type="entry name" value="GP_PDE"/>
    <property type="match status" value="1"/>
</dbReference>
<reference evidence="9" key="1">
    <citation type="submission" date="2021-01" db="EMBL/GenBank/DDBJ databases">
        <title>Whole genome shotgun sequence of Sinosporangium siamense NBRC 109515.</title>
        <authorList>
            <person name="Komaki H."/>
            <person name="Tamura T."/>
        </authorList>
    </citation>
    <scope>NUCLEOTIDE SEQUENCE</scope>
    <source>
        <strain evidence="9">NBRC 109515</strain>
    </source>
</reference>
<dbReference type="AlphaFoldDB" id="A0A919RP53"/>
<comment type="caution">
    <text evidence="9">The sequence shown here is derived from an EMBL/GenBank/DDBJ whole genome shotgun (WGS) entry which is preliminary data.</text>
</comment>
<keyword evidence="5" id="KW-0378">Hydrolase</keyword>
<keyword evidence="10" id="KW-1185">Reference proteome</keyword>
<evidence type="ECO:0000313" key="9">
    <source>
        <dbReference type="EMBL" id="GII97341.1"/>
    </source>
</evidence>
<dbReference type="Pfam" id="PF03009">
    <property type="entry name" value="GDPD"/>
    <property type="match status" value="1"/>
</dbReference>
<feature type="signal peptide" evidence="7">
    <location>
        <begin position="1"/>
        <end position="21"/>
    </location>
</feature>
<dbReference type="PROSITE" id="PS51257">
    <property type="entry name" value="PROKAR_LIPOPROTEIN"/>
    <property type="match status" value="1"/>
</dbReference>
<dbReference type="EC" id="3.1.4.46" evidence="2"/>
<dbReference type="GO" id="GO:0006629">
    <property type="term" value="P:lipid metabolic process"/>
    <property type="evidence" value="ECO:0007669"/>
    <property type="project" value="InterPro"/>
</dbReference>
<gene>
    <name evidence="9" type="primary">glpQ</name>
    <name evidence="9" type="ORF">Ssi02_75720</name>
</gene>
<evidence type="ECO:0000256" key="3">
    <source>
        <dbReference type="ARBA" id="ARBA00022729"/>
    </source>
</evidence>
<evidence type="ECO:0000313" key="10">
    <source>
        <dbReference type="Proteomes" id="UP000606172"/>
    </source>
</evidence>
<dbReference type="InterPro" id="IPR017946">
    <property type="entry name" value="PLC-like_Pdiesterase_TIM-brl"/>
</dbReference>
<feature type="chain" id="PRO_5036835610" description="glycerophosphodiester phosphodiesterase" evidence="7">
    <location>
        <begin position="22"/>
        <end position="369"/>
    </location>
</feature>
<dbReference type="GO" id="GO:0042597">
    <property type="term" value="C:periplasmic space"/>
    <property type="evidence" value="ECO:0007669"/>
    <property type="project" value="TreeGrafter"/>
</dbReference>
<dbReference type="PANTHER" id="PTHR43620:SF7">
    <property type="entry name" value="GLYCEROPHOSPHODIESTER PHOSPHODIESTERASE GDPD5-RELATED"/>
    <property type="match status" value="1"/>
</dbReference>
<evidence type="ECO:0000259" key="8">
    <source>
        <dbReference type="PROSITE" id="PS51704"/>
    </source>
</evidence>
<dbReference type="Gene3D" id="3.20.20.190">
    <property type="entry name" value="Phosphatidylinositol (PI) phosphodiesterase"/>
    <property type="match status" value="1"/>
</dbReference>
<evidence type="ECO:0000256" key="1">
    <source>
        <dbReference type="ARBA" id="ARBA00007277"/>
    </source>
</evidence>
<dbReference type="GO" id="GO:0008889">
    <property type="term" value="F:glycerophosphodiester phosphodiesterase activity"/>
    <property type="evidence" value="ECO:0007669"/>
    <property type="project" value="UniProtKB-EC"/>
</dbReference>
<protein>
    <recommendedName>
        <fullName evidence="2">glycerophosphodiester phosphodiesterase</fullName>
        <ecNumber evidence="2">3.1.4.46</ecNumber>
    </recommendedName>
</protein>
<dbReference type="InterPro" id="IPR030395">
    <property type="entry name" value="GP_PDE_dom"/>
</dbReference>
<dbReference type="GO" id="GO:0006071">
    <property type="term" value="P:glycerol metabolic process"/>
    <property type="evidence" value="ECO:0007669"/>
    <property type="project" value="UniProtKB-KW"/>
</dbReference>
<feature type="domain" description="GP-PDE" evidence="8">
    <location>
        <begin position="34"/>
        <end position="359"/>
    </location>
</feature>
<comment type="similarity">
    <text evidence="1">Belongs to the glycerophosphoryl diester phosphodiesterase family.</text>
</comment>
<accession>A0A919RP53</accession>
<keyword evidence="3 7" id="KW-0732">Signal</keyword>
<evidence type="ECO:0000256" key="6">
    <source>
        <dbReference type="ARBA" id="ARBA00047512"/>
    </source>
</evidence>
<sequence length="369" mass="39988">MRSIAITALAVATACCGGSAAAGGGPGHDECRRVIVIGHRGAAGYRPEHTAAGYELAVAMGADWIEPDLVSTKDHVLIARHGNELSRTTDVAFHPEFANRKTTKVVNGHHETGWFTEDFTLAEIKTLRAVERSPRLRPAAAAFDGLYPVMTFQEVLDLAARLGRSYGRQVGVLPETKLPTYFRSLGLPLEEPLIATIKRNGLDHPGGGVVVQSFEPSSLKRISGALRVPLMQDLRASGRPYDEVAAGGATTYKHMMKPAGLARIATYARWIGAEKISAIPRTAGGTLDSPTTLVPDAHRAGLKVALYTFRSENKYLPVDLRRGHRKRDHGDVQAEYRRYLALGVDAVFADQPDDAVRARNEIVSRCGAH</sequence>
<proteinExistence type="inferred from homology"/>
<organism evidence="9 10">
    <name type="scientific">Sinosporangium siamense</name>
    <dbReference type="NCBI Taxonomy" id="1367973"/>
    <lineage>
        <taxon>Bacteria</taxon>
        <taxon>Bacillati</taxon>
        <taxon>Actinomycetota</taxon>
        <taxon>Actinomycetes</taxon>
        <taxon>Streptosporangiales</taxon>
        <taxon>Streptosporangiaceae</taxon>
        <taxon>Sinosporangium</taxon>
    </lineage>
</organism>
<dbReference type="SUPFAM" id="SSF51695">
    <property type="entry name" value="PLC-like phosphodiesterases"/>
    <property type="match status" value="1"/>
</dbReference>
<evidence type="ECO:0000256" key="5">
    <source>
        <dbReference type="ARBA" id="ARBA00022801"/>
    </source>
</evidence>
<evidence type="ECO:0000256" key="4">
    <source>
        <dbReference type="ARBA" id="ARBA00022798"/>
    </source>
</evidence>
<dbReference type="RefSeq" id="WP_204033002.1">
    <property type="nucleotide sequence ID" value="NZ_BOOW01000058.1"/>
</dbReference>
<name>A0A919RP53_9ACTN</name>
<dbReference type="EMBL" id="BOOW01000058">
    <property type="protein sequence ID" value="GII97341.1"/>
    <property type="molecule type" value="Genomic_DNA"/>
</dbReference>
<dbReference type="Proteomes" id="UP000606172">
    <property type="component" value="Unassembled WGS sequence"/>
</dbReference>
<evidence type="ECO:0000256" key="7">
    <source>
        <dbReference type="SAM" id="SignalP"/>
    </source>
</evidence>
<evidence type="ECO:0000256" key="2">
    <source>
        <dbReference type="ARBA" id="ARBA00012247"/>
    </source>
</evidence>
<comment type="catalytic activity">
    <reaction evidence="6">
        <text>a sn-glycero-3-phosphodiester + H2O = an alcohol + sn-glycerol 3-phosphate + H(+)</text>
        <dbReference type="Rhea" id="RHEA:12969"/>
        <dbReference type="ChEBI" id="CHEBI:15377"/>
        <dbReference type="ChEBI" id="CHEBI:15378"/>
        <dbReference type="ChEBI" id="CHEBI:30879"/>
        <dbReference type="ChEBI" id="CHEBI:57597"/>
        <dbReference type="ChEBI" id="CHEBI:83408"/>
        <dbReference type="EC" id="3.1.4.46"/>
    </reaction>
</comment>
<dbReference type="PANTHER" id="PTHR43620">
    <property type="entry name" value="GLYCEROPHOSPHORYL DIESTER PHOSPHODIESTERASE"/>
    <property type="match status" value="1"/>
</dbReference>
<keyword evidence="4" id="KW-0319">Glycerol metabolism</keyword>